<dbReference type="PANTHER" id="PTHR42946:SF1">
    <property type="entry name" value="PHOSPHOGLUCOMUTASE (ALPHA-D-GLUCOSE-1,6-BISPHOSPHATE-DEPENDENT)"/>
    <property type="match status" value="1"/>
</dbReference>
<evidence type="ECO:0000256" key="10">
    <source>
        <dbReference type="RuleBase" id="RU004327"/>
    </source>
</evidence>
<evidence type="ECO:0000313" key="16">
    <source>
        <dbReference type="Proteomes" id="UP000444185"/>
    </source>
</evidence>
<accession>A0A844Y488</accession>
<dbReference type="EC" id="5.4.2.10" evidence="6 8"/>
<dbReference type="SUPFAM" id="SSF55957">
    <property type="entry name" value="Phosphoglucomutase, C-terminal domain"/>
    <property type="match status" value="1"/>
</dbReference>
<dbReference type="InterPro" id="IPR005841">
    <property type="entry name" value="Alpha-D-phosphohexomutase_SF"/>
</dbReference>
<name>A0A844Y488_9SPHN</name>
<comment type="function">
    <text evidence="8 10">Catalyzes the conversion of glucosamine-6-phosphate to glucosamine-1-phosphate.</text>
</comment>
<dbReference type="InterPro" id="IPR005845">
    <property type="entry name" value="A-D-PHexomutase_a/b/a-II"/>
</dbReference>
<evidence type="ECO:0000256" key="9">
    <source>
        <dbReference type="RuleBase" id="RU004326"/>
    </source>
</evidence>
<dbReference type="Pfam" id="PF00408">
    <property type="entry name" value="PGM_PMM_IV"/>
    <property type="match status" value="1"/>
</dbReference>
<reference evidence="15 16" key="1">
    <citation type="submission" date="2019-12" db="EMBL/GenBank/DDBJ databases">
        <title>Genomic-based taxomic classification of the family Erythrobacteraceae.</title>
        <authorList>
            <person name="Xu L."/>
        </authorList>
    </citation>
    <scope>NUCLEOTIDE SEQUENCE [LARGE SCALE GENOMIC DNA]</scope>
    <source>
        <strain evidence="15 16">DSM 16225</strain>
    </source>
</reference>
<comment type="PTM">
    <text evidence="8">Activated by phosphorylation.</text>
</comment>
<dbReference type="PROSITE" id="PS00710">
    <property type="entry name" value="PGM_PMM"/>
    <property type="match status" value="1"/>
</dbReference>
<dbReference type="InterPro" id="IPR005846">
    <property type="entry name" value="A-D-PHexomutase_a/b/a-III"/>
</dbReference>
<dbReference type="InterPro" id="IPR006352">
    <property type="entry name" value="GlmM_bact"/>
</dbReference>
<dbReference type="SUPFAM" id="SSF53738">
    <property type="entry name" value="Phosphoglucomutase, first 3 domains"/>
    <property type="match status" value="3"/>
</dbReference>
<evidence type="ECO:0000259" key="11">
    <source>
        <dbReference type="Pfam" id="PF00408"/>
    </source>
</evidence>
<protein>
    <recommendedName>
        <fullName evidence="7 8">Phosphoglucosamine mutase</fullName>
        <ecNumber evidence="6 8">5.4.2.10</ecNumber>
    </recommendedName>
</protein>
<dbReference type="GO" id="GO:0005975">
    <property type="term" value="P:carbohydrate metabolic process"/>
    <property type="evidence" value="ECO:0007669"/>
    <property type="project" value="InterPro"/>
</dbReference>
<keyword evidence="4 8" id="KW-0460">Magnesium</keyword>
<dbReference type="GO" id="GO:0005829">
    <property type="term" value="C:cytosol"/>
    <property type="evidence" value="ECO:0007669"/>
    <property type="project" value="TreeGrafter"/>
</dbReference>
<feature type="modified residue" description="Phosphoserine" evidence="8">
    <location>
        <position position="102"/>
    </location>
</feature>
<proteinExistence type="inferred from homology"/>
<feature type="domain" description="Alpha-D-phosphohexomutase C-terminal" evidence="11">
    <location>
        <begin position="374"/>
        <end position="439"/>
    </location>
</feature>
<evidence type="ECO:0000256" key="8">
    <source>
        <dbReference type="HAMAP-Rule" id="MF_01554"/>
    </source>
</evidence>
<evidence type="ECO:0000256" key="2">
    <source>
        <dbReference type="ARBA" id="ARBA00022553"/>
    </source>
</evidence>
<evidence type="ECO:0000256" key="7">
    <source>
        <dbReference type="ARBA" id="ARBA00068193"/>
    </source>
</evidence>
<dbReference type="PRINTS" id="PR00509">
    <property type="entry name" value="PGMPMM"/>
</dbReference>
<dbReference type="GO" id="GO:0000287">
    <property type="term" value="F:magnesium ion binding"/>
    <property type="evidence" value="ECO:0007669"/>
    <property type="project" value="UniProtKB-UniRule"/>
</dbReference>
<dbReference type="InterPro" id="IPR016055">
    <property type="entry name" value="A-D-PHexomutase_a/b/a-I/II/III"/>
</dbReference>
<evidence type="ECO:0000313" key="15">
    <source>
        <dbReference type="EMBL" id="MXO52339.1"/>
    </source>
</evidence>
<evidence type="ECO:0000256" key="3">
    <source>
        <dbReference type="ARBA" id="ARBA00022723"/>
    </source>
</evidence>
<sequence>MARKFFGTDGIRGRTNEGVMTAATAMRVGQAAGTHFLRGGHRHRVVIGKDTRLSGYMMESALVAGFTSVGMDVVMTGPLPTPAIALLTREMRADLGVMISASHNPYEDNGIKLFGPDGFKLSDEAEAAIEILLEQEPLLVQADRIGRARRIDDARGRYIHAIKQSVASDIRFDGLKVVVDCANGAAYQVAPSAIWELGADVIAMGVEPNGTNINKDVGSTSLDAIKARVVEEGADIGIALDGDADRLIVIDEKGQAVDGDQIMALIATRLKARGDLKGGGVVATVMSNLGLERYLETQGLTLERAKVGDRYVLEKMKAGGFNVGGEQSGHMILLDHGTTGDGTVAALRVLASLVRSGKPASELLHVFDPVPQLLKNVRYSGGKPLEADSVKQVIADAEKELECTGRLVIRPSGTEPVIRVMAEGDDAAQVERIVDRICDAVREAV</sequence>
<feature type="domain" description="Alpha-D-phosphohexomutase alpha/beta/alpha" evidence="13">
    <location>
        <begin position="157"/>
        <end position="254"/>
    </location>
</feature>
<dbReference type="Gene3D" id="3.30.310.50">
    <property type="entry name" value="Alpha-D-phosphohexomutase, C-terminal domain"/>
    <property type="match status" value="1"/>
</dbReference>
<dbReference type="RefSeq" id="WP_160608990.1">
    <property type="nucleotide sequence ID" value="NZ_WTYF01000004.1"/>
</dbReference>
<evidence type="ECO:0000256" key="6">
    <source>
        <dbReference type="ARBA" id="ARBA00066330"/>
    </source>
</evidence>
<dbReference type="OrthoDB" id="9803322at2"/>
<feature type="binding site" evidence="8">
    <location>
        <position position="243"/>
    </location>
    <ligand>
        <name>Mg(2+)</name>
        <dbReference type="ChEBI" id="CHEBI:18420"/>
    </ligand>
</feature>
<comment type="caution">
    <text evidence="15">The sequence shown here is derived from an EMBL/GenBank/DDBJ whole genome shotgun (WGS) entry which is preliminary data.</text>
</comment>
<dbReference type="Pfam" id="PF02880">
    <property type="entry name" value="PGM_PMM_III"/>
    <property type="match status" value="1"/>
</dbReference>
<organism evidence="15 16">
    <name type="scientific">Qipengyuania gaetbuli</name>
    <dbReference type="NCBI Taxonomy" id="266952"/>
    <lineage>
        <taxon>Bacteria</taxon>
        <taxon>Pseudomonadati</taxon>
        <taxon>Pseudomonadota</taxon>
        <taxon>Alphaproteobacteria</taxon>
        <taxon>Sphingomonadales</taxon>
        <taxon>Erythrobacteraceae</taxon>
        <taxon>Qipengyuania</taxon>
    </lineage>
</organism>
<dbReference type="AlphaFoldDB" id="A0A844Y488"/>
<dbReference type="FunFam" id="3.30.310.50:FF:000001">
    <property type="entry name" value="Phosphoglucosamine mutase"/>
    <property type="match status" value="1"/>
</dbReference>
<keyword evidence="2 8" id="KW-0597">Phosphoprotein</keyword>
<dbReference type="InterPro" id="IPR036900">
    <property type="entry name" value="A-D-PHexomutase_C_sf"/>
</dbReference>
<dbReference type="GO" id="GO:0006048">
    <property type="term" value="P:UDP-N-acetylglucosamine biosynthetic process"/>
    <property type="evidence" value="ECO:0007669"/>
    <property type="project" value="TreeGrafter"/>
</dbReference>
<evidence type="ECO:0000259" key="12">
    <source>
        <dbReference type="Pfam" id="PF02878"/>
    </source>
</evidence>
<evidence type="ECO:0000256" key="5">
    <source>
        <dbReference type="ARBA" id="ARBA00023235"/>
    </source>
</evidence>
<dbReference type="PANTHER" id="PTHR42946">
    <property type="entry name" value="PHOSPHOHEXOSE MUTASE"/>
    <property type="match status" value="1"/>
</dbReference>
<feature type="active site" description="Phosphoserine intermediate" evidence="8">
    <location>
        <position position="102"/>
    </location>
</feature>
<dbReference type="Pfam" id="PF02878">
    <property type="entry name" value="PGM_PMM_I"/>
    <property type="match status" value="1"/>
</dbReference>
<keyword evidence="3 8" id="KW-0479">Metal-binding</keyword>
<evidence type="ECO:0000259" key="14">
    <source>
        <dbReference type="Pfam" id="PF02880"/>
    </source>
</evidence>
<dbReference type="InterPro" id="IPR005844">
    <property type="entry name" value="A-D-PHexomutase_a/b/a-I"/>
</dbReference>
<dbReference type="FunFam" id="3.40.120.10:FF:000002">
    <property type="entry name" value="Phosphoglucosamine mutase"/>
    <property type="match status" value="1"/>
</dbReference>
<evidence type="ECO:0000256" key="4">
    <source>
        <dbReference type="ARBA" id="ARBA00022842"/>
    </source>
</evidence>
<feature type="binding site" evidence="8">
    <location>
        <position position="241"/>
    </location>
    <ligand>
        <name>Mg(2+)</name>
        <dbReference type="ChEBI" id="CHEBI:18420"/>
    </ligand>
</feature>
<dbReference type="GO" id="GO:0004615">
    <property type="term" value="F:phosphomannomutase activity"/>
    <property type="evidence" value="ECO:0007669"/>
    <property type="project" value="TreeGrafter"/>
</dbReference>
<dbReference type="CDD" id="cd05802">
    <property type="entry name" value="GlmM"/>
    <property type="match status" value="1"/>
</dbReference>
<keyword evidence="5 8" id="KW-0413">Isomerase</keyword>
<dbReference type="GO" id="GO:0008966">
    <property type="term" value="F:phosphoglucosamine mutase activity"/>
    <property type="evidence" value="ECO:0007669"/>
    <property type="project" value="UniProtKB-UniRule"/>
</dbReference>
<dbReference type="NCBIfam" id="NF008139">
    <property type="entry name" value="PRK10887.1"/>
    <property type="match status" value="1"/>
</dbReference>
<comment type="cofactor">
    <cofactor evidence="8">
        <name>Mg(2+)</name>
        <dbReference type="ChEBI" id="CHEBI:18420"/>
    </cofactor>
    <text evidence="8">Binds 1 Mg(2+) ion per subunit.</text>
</comment>
<dbReference type="FunFam" id="3.40.120.10:FF:000001">
    <property type="entry name" value="Phosphoglucosamine mutase"/>
    <property type="match status" value="1"/>
</dbReference>
<dbReference type="EMBL" id="WTYF01000004">
    <property type="protein sequence ID" value="MXO52339.1"/>
    <property type="molecule type" value="Genomic_DNA"/>
</dbReference>
<dbReference type="HAMAP" id="MF_01554_B">
    <property type="entry name" value="GlmM_B"/>
    <property type="match status" value="1"/>
</dbReference>
<gene>
    <name evidence="8" type="primary">glmM</name>
    <name evidence="15" type="ORF">GRI42_13585</name>
</gene>
<dbReference type="InterPro" id="IPR050060">
    <property type="entry name" value="Phosphoglucosamine_mutase"/>
</dbReference>
<dbReference type="InterPro" id="IPR016066">
    <property type="entry name" value="A-D-PHexomutase_CS"/>
</dbReference>
<dbReference type="Pfam" id="PF02879">
    <property type="entry name" value="PGM_PMM_II"/>
    <property type="match status" value="1"/>
</dbReference>
<evidence type="ECO:0000256" key="1">
    <source>
        <dbReference type="ARBA" id="ARBA00010231"/>
    </source>
</evidence>
<evidence type="ECO:0000259" key="13">
    <source>
        <dbReference type="Pfam" id="PF02879"/>
    </source>
</evidence>
<feature type="domain" description="Alpha-D-phosphohexomutase alpha/beta/alpha" evidence="14">
    <location>
        <begin position="258"/>
        <end position="366"/>
    </location>
</feature>
<keyword evidence="16" id="KW-1185">Reference proteome</keyword>
<comment type="catalytic activity">
    <reaction evidence="8 10">
        <text>alpha-D-glucosamine 1-phosphate = D-glucosamine 6-phosphate</text>
        <dbReference type="Rhea" id="RHEA:23424"/>
        <dbReference type="ChEBI" id="CHEBI:58516"/>
        <dbReference type="ChEBI" id="CHEBI:58725"/>
        <dbReference type="EC" id="5.4.2.10"/>
    </reaction>
</comment>
<comment type="similarity">
    <text evidence="1 8 9">Belongs to the phosphohexose mutase family.</text>
</comment>
<feature type="binding site" description="via phosphate group" evidence="8">
    <location>
        <position position="102"/>
    </location>
    <ligand>
        <name>Mg(2+)</name>
        <dbReference type="ChEBI" id="CHEBI:18420"/>
    </ligand>
</feature>
<dbReference type="Gene3D" id="3.40.120.10">
    <property type="entry name" value="Alpha-D-Glucose-1,6-Bisphosphate, subunit A, domain 3"/>
    <property type="match status" value="3"/>
</dbReference>
<dbReference type="Proteomes" id="UP000444185">
    <property type="component" value="Unassembled WGS sequence"/>
</dbReference>
<feature type="domain" description="Alpha-D-phosphohexomutase alpha/beta/alpha" evidence="12">
    <location>
        <begin position="4"/>
        <end position="135"/>
    </location>
</feature>
<dbReference type="NCBIfam" id="TIGR01455">
    <property type="entry name" value="glmM"/>
    <property type="match status" value="1"/>
</dbReference>
<dbReference type="InterPro" id="IPR005843">
    <property type="entry name" value="A-D-PHexomutase_C"/>
</dbReference>
<dbReference type="GO" id="GO:0009252">
    <property type="term" value="P:peptidoglycan biosynthetic process"/>
    <property type="evidence" value="ECO:0007669"/>
    <property type="project" value="TreeGrafter"/>
</dbReference>
<feature type="binding site" evidence="8">
    <location>
        <position position="245"/>
    </location>
    <ligand>
        <name>Mg(2+)</name>
        <dbReference type="ChEBI" id="CHEBI:18420"/>
    </ligand>
</feature>